<accession>A0ABR8G0C3</accession>
<dbReference type="Proteomes" id="UP000603457">
    <property type="component" value="Unassembled WGS sequence"/>
</dbReference>
<reference evidence="2 3" key="1">
    <citation type="journal article" date="2020" name="ISME J.">
        <title>Comparative genomics reveals insights into cyanobacterial evolution and habitat adaptation.</title>
        <authorList>
            <person name="Chen M.Y."/>
            <person name="Teng W.K."/>
            <person name="Zhao L."/>
            <person name="Hu C.X."/>
            <person name="Zhou Y.K."/>
            <person name="Han B.P."/>
            <person name="Song L.R."/>
            <person name="Shu W.S."/>
        </authorList>
    </citation>
    <scope>NUCLEOTIDE SEQUENCE [LARGE SCALE GENOMIC DNA]</scope>
    <source>
        <strain evidence="2 3">FACHB-130</strain>
    </source>
</reference>
<evidence type="ECO:0000313" key="2">
    <source>
        <dbReference type="EMBL" id="MBD2596672.1"/>
    </source>
</evidence>
<organism evidence="2 3">
    <name type="scientific">Nostoc spongiaeforme FACHB-130</name>
    <dbReference type="NCBI Taxonomy" id="1357510"/>
    <lineage>
        <taxon>Bacteria</taxon>
        <taxon>Bacillati</taxon>
        <taxon>Cyanobacteriota</taxon>
        <taxon>Cyanophyceae</taxon>
        <taxon>Nostocales</taxon>
        <taxon>Nostocaceae</taxon>
        <taxon>Nostoc</taxon>
    </lineage>
</organism>
<name>A0ABR8G0C3_9NOSO</name>
<gene>
    <name evidence="2" type="ORF">H6G74_20390</name>
</gene>
<comment type="caution">
    <text evidence="2">The sequence shown here is derived from an EMBL/GenBank/DDBJ whole genome shotgun (WGS) entry which is preliminary data.</text>
</comment>
<proteinExistence type="predicted"/>
<feature type="region of interest" description="Disordered" evidence="1">
    <location>
        <begin position="28"/>
        <end position="58"/>
    </location>
</feature>
<evidence type="ECO:0000313" key="3">
    <source>
        <dbReference type="Proteomes" id="UP000603457"/>
    </source>
</evidence>
<keyword evidence="3" id="KW-1185">Reference proteome</keyword>
<evidence type="ECO:0000256" key="1">
    <source>
        <dbReference type="SAM" id="MobiDB-lite"/>
    </source>
</evidence>
<feature type="compositionally biased region" description="Basic and acidic residues" evidence="1">
    <location>
        <begin position="36"/>
        <end position="58"/>
    </location>
</feature>
<dbReference type="RefSeq" id="WP_190969386.1">
    <property type="nucleotide sequence ID" value="NZ_JACJTB010000030.1"/>
</dbReference>
<protein>
    <submittedName>
        <fullName evidence="2">Uncharacterized protein</fullName>
    </submittedName>
</protein>
<dbReference type="EMBL" id="JACJTB010000030">
    <property type="protein sequence ID" value="MBD2596672.1"/>
    <property type="molecule type" value="Genomic_DNA"/>
</dbReference>
<sequence>MHRMTNDSHTVIYENGEIKHLECLNPPLEYSSSIDENQREHNEKNRKVKEELIDKGLL</sequence>